<comment type="caution">
    <text evidence="7">The sequence shown here is derived from an EMBL/GenBank/DDBJ whole genome shotgun (WGS) entry which is preliminary data.</text>
</comment>
<reference evidence="7" key="3">
    <citation type="submission" date="2019-06" db="EMBL/GenBank/DDBJ databases">
        <authorList>
            <person name="Poynton C."/>
            <person name="Hasenbein S."/>
            <person name="Benoit J.B."/>
            <person name="Sepulveda M.S."/>
            <person name="Poelchau M.F."/>
            <person name="Murali S.C."/>
            <person name="Chen S."/>
            <person name="Glastad K.M."/>
            <person name="Werren J.H."/>
            <person name="Vineis J.H."/>
            <person name="Bowen J.L."/>
            <person name="Friedrich M."/>
            <person name="Jones J."/>
            <person name="Robertson H.M."/>
            <person name="Feyereisen R."/>
            <person name="Mechler-Hickson A."/>
            <person name="Mathers N."/>
            <person name="Lee C.E."/>
            <person name="Colbourne J.K."/>
            <person name="Biales A."/>
            <person name="Johnston J.S."/>
            <person name="Wellborn G.A."/>
            <person name="Rosendale A.J."/>
            <person name="Cridge A.G."/>
            <person name="Munoz-Torres M.C."/>
            <person name="Bain P.A."/>
            <person name="Manny A.R."/>
            <person name="Major K.M."/>
            <person name="Lambert F.N."/>
            <person name="Vulpe C.D."/>
            <person name="Tuck P."/>
            <person name="Blalock B.J."/>
            <person name="Lin Y.-Y."/>
            <person name="Smith M.E."/>
            <person name="Ochoa-Acuna H."/>
            <person name="Chen M.-J.M."/>
            <person name="Childers C.P."/>
            <person name="Qu J."/>
            <person name="Dugan S."/>
            <person name="Lee S.L."/>
            <person name="Chao H."/>
            <person name="Dinh H."/>
            <person name="Han Y."/>
            <person name="Doddapaneni H."/>
            <person name="Worley K.C."/>
            <person name="Muzny D.M."/>
            <person name="Gibbs R.A."/>
            <person name="Richards S."/>
        </authorList>
    </citation>
    <scope>NUCLEOTIDE SEQUENCE</scope>
    <source>
        <strain evidence="7">HAZT.00-mixed</strain>
        <tissue evidence="7">Whole organism</tissue>
    </source>
</reference>
<dbReference type="GO" id="GO:0004725">
    <property type="term" value="F:protein tyrosine phosphatase activity"/>
    <property type="evidence" value="ECO:0007669"/>
    <property type="project" value="UniProtKB-EC"/>
</dbReference>
<keyword evidence="2" id="KW-0378">Hydrolase</keyword>
<dbReference type="PROSITE" id="PS50056">
    <property type="entry name" value="TYR_PHOSPHATASE_2"/>
    <property type="match status" value="1"/>
</dbReference>
<dbReference type="GO" id="GO:0048666">
    <property type="term" value="P:neuron development"/>
    <property type="evidence" value="ECO:0007669"/>
    <property type="project" value="UniProtKB-ARBA"/>
</dbReference>
<organism evidence="7">
    <name type="scientific">Hyalella azteca</name>
    <name type="common">Amphipod</name>
    <dbReference type="NCBI Taxonomy" id="294128"/>
    <lineage>
        <taxon>Eukaryota</taxon>
        <taxon>Metazoa</taxon>
        <taxon>Ecdysozoa</taxon>
        <taxon>Arthropoda</taxon>
        <taxon>Crustacea</taxon>
        <taxon>Multicrustacea</taxon>
        <taxon>Malacostraca</taxon>
        <taxon>Eumalacostraca</taxon>
        <taxon>Peracarida</taxon>
        <taxon>Amphipoda</taxon>
        <taxon>Senticaudata</taxon>
        <taxon>Talitrida</taxon>
        <taxon>Talitroidea</taxon>
        <taxon>Hyalellidae</taxon>
        <taxon>Hyalella</taxon>
    </lineage>
</organism>
<evidence type="ECO:0000256" key="2">
    <source>
        <dbReference type="ARBA" id="ARBA00022801"/>
    </source>
</evidence>
<dbReference type="InterPro" id="IPR029021">
    <property type="entry name" value="Prot-tyrosine_phosphatase-like"/>
</dbReference>
<evidence type="ECO:0000259" key="5">
    <source>
        <dbReference type="PROSITE" id="PS50055"/>
    </source>
</evidence>
<dbReference type="SUPFAM" id="SSF52799">
    <property type="entry name" value="(Phosphotyrosine protein) phosphatases II"/>
    <property type="match status" value="1"/>
</dbReference>
<dbReference type="PROSITE" id="PS00383">
    <property type="entry name" value="TYR_PHOSPHATASE_1"/>
    <property type="match status" value="1"/>
</dbReference>
<dbReference type="AlphaFoldDB" id="A0A6A0H026"/>
<reference evidence="7" key="1">
    <citation type="submission" date="2014-08" db="EMBL/GenBank/DDBJ databases">
        <authorList>
            <person name="Murali S."/>
            <person name="Richards S."/>
            <person name="Bandaranaike D."/>
            <person name="Bellair M."/>
            <person name="Blankenburg K."/>
            <person name="Chao H."/>
            <person name="Dinh H."/>
            <person name="Doddapaneni H."/>
            <person name="Dugan-Rocha S."/>
            <person name="Elkadiri S."/>
            <person name="Gnanaolivu R."/>
            <person name="Hughes D."/>
            <person name="Lee S."/>
            <person name="Li M."/>
            <person name="Ming W."/>
            <person name="Munidasa M."/>
            <person name="Muniz J."/>
            <person name="Nguyen L."/>
            <person name="Osuji N."/>
            <person name="Pu L.-L."/>
            <person name="Puazo M."/>
            <person name="Skinner E."/>
            <person name="Qu C."/>
            <person name="Quiroz J."/>
            <person name="Raj R."/>
            <person name="Weissenberger G."/>
            <person name="Xin Y."/>
            <person name="Zou X."/>
            <person name="Han Y."/>
            <person name="Worley K."/>
            <person name="Muzny D."/>
            <person name="Gibbs R."/>
        </authorList>
    </citation>
    <scope>NUCLEOTIDE SEQUENCE</scope>
    <source>
        <strain evidence="7">HAZT.00-mixed</strain>
        <tissue evidence="7">Whole organism</tissue>
    </source>
</reference>
<evidence type="ECO:0000256" key="1">
    <source>
        <dbReference type="ARBA" id="ARBA00013064"/>
    </source>
</evidence>
<dbReference type="PANTHER" id="PTHR19134">
    <property type="entry name" value="RECEPTOR-TYPE TYROSINE-PROTEIN PHOSPHATASE"/>
    <property type="match status" value="1"/>
</dbReference>
<sequence>MGSQCASFARREQALQGHRFGFRWVWFEDDPQKLKAAFEDLKARSRVASKNEASSRKNLMKNRYLNIVPFDDTRVKLNDEWSTDYINASYVKDADGNVRFIASQGPKAGTVSDFWQMVWQEQVQIIVMLTNCLEREKEKCCMYWPETKKSTFLADQYVMTLMDEEKGPDWTERRILLQNDPSPAREVVQLHFTSWPDFNVPASEAALLKLIRSVRARVGESESLVPILVHCSAGAGRTGTFIALWNLQQQHQRGAPIDIDATILKIREDRSLLVQSKEQYLFVFKCFAEYLRTPDIFIGGGSGSMANARDLEMGVLGARKTGLDEDEKSTDALLPVKDEYNGRSNYFAASCIVDLLQG</sequence>
<gene>
    <name evidence="7" type="ORF">HAZT_HAZT006014</name>
</gene>
<dbReference type="SMART" id="SM00194">
    <property type="entry name" value="PTPc"/>
    <property type="match status" value="1"/>
</dbReference>
<keyword evidence="3" id="KW-0904">Protein phosphatase</keyword>
<dbReference type="FunFam" id="3.90.190.10:FF:000102">
    <property type="entry name" value="Receptor-type tyrosine-protein phosphatase"/>
    <property type="match status" value="1"/>
</dbReference>
<dbReference type="InterPro" id="IPR000242">
    <property type="entry name" value="PTP_cat"/>
</dbReference>
<dbReference type="EMBL" id="JQDR03010099">
    <property type="protein sequence ID" value="KAA0194711.1"/>
    <property type="molecule type" value="Genomic_DNA"/>
</dbReference>
<dbReference type="Proteomes" id="UP000711488">
    <property type="component" value="Unassembled WGS sequence"/>
</dbReference>
<evidence type="ECO:0000256" key="3">
    <source>
        <dbReference type="ARBA" id="ARBA00022912"/>
    </source>
</evidence>
<proteinExistence type="predicted"/>
<dbReference type="EC" id="3.1.3.48" evidence="1"/>
<dbReference type="Gene3D" id="3.90.190.10">
    <property type="entry name" value="Protein tyrosine phosphatase superfamily"/>
    <property type="match status" value="1"/>
</dbReference>
<evidence type="ECO:0000259" key="6">
    <source>
        <dbReference type="PROSITE" id="PS50056"/>
    </source>
</evidence>
<dbReference type="InterPro" id="IPR050348">
    <property type="entry name" value="Protein-Tyr_Phosphatase"/>
</dbReference>
<dbReference type="InterPro" id="IPR000387">
    <property type="entry name" value="Tyr_Pase_dom"/>
</dbReference>
<dbReference type="PRINTS" id="PR00700">
    <property type="entry name" value="PRTYPHPHTASE"/>
</dbReference>
<dbReference type="Pfam" id="PF00102">
    <property type="entry name" value="Y_phosphatase"/>
    <property type="match status" value="1"/>
</dbReference>
<dbReference type="CDD" id="cd00047">
    <property type="entry name" value="PTPc"/>
    <property type="match status" value="1"/>
</dbReference>
<protein>
    <recommendedName>
        <fullName evidence="1">protein-tyrosine-phosphatase</fullName>
        <ecNumber evidence="1">3.1.3.48</ecNumber>
    </recommendedName>
</protein>
<feature type="domain" description="Tyrosine specific protein phosphatases" evidence="6">
    <location>
        <begin position="205"/>
        <end position="281"/>
    </location>
</feature>
<evidence type="ECO:0000313" key="7">
    <source>
        <dbReference type="EMBL" id="KAA0194711.1"/>
    </source>
</evidence>
<comment type="catalytic activity">
    <reaction evidence="4">
        <text>O-phospho-L-tyrosyl-[protein] + H2O = L-tyrosyl-[protein] + phosphate</text>
        <dbReference type="Rhea" id="RHEA:10684"/>
        <dbReference type="Rhea" id="RHEA-COMP:10136"/>
        <dbReference type="Rhea" id="RHEA-COMP:20101"/>
        <dbReference type="ChEBI" id="CHEBI:15377"/>
        <dbReference type="ChEBI" id="CHEBI:43474"/>
        <dbReference type="ChEBI" id="CHEBI:46858"/>
        <dbReference type="ChEBI" id="CHEBI:61978"/>
        <dbReference type="EC" id="3.1.3.48"/>
    </reaction>
</comment>
<reference evidence="7" key="2">
    <citation type="journal article" date="2018" name="Environ. Sci. Technol.">
        <title>The Toxicogenome of Hyalella azteca: A Model for Sediment Ecotoxicology and Evolutionary Toxicology.</title>
        <authorList>
            <person name="Poynton H.C."/>
            <person name="Hasenbein S."/>
            <person name="Benoit J.B."/>
            <person name="Sepulveda M.S."/>
            <person name="Poelchau M.F."/>
            <person name="Hughes D.S.T."/>
            <person name="Murali S.C."/>
            <person name="Chen S."/>
            <person name="Glastad K.M."/>
            <person name="Goodisman M.A.D."/>
            <person name="Werren J.H."/>
            <person name="Vineis J.H."/>
            <person name="Bowen J.L."/>
            <person name="Friedrich M."/>
            <person name="Jones J."/>
            <person name="Robertson H.M."/>
            <person name="Feyereisen R."/>
            <person name="Mechler-Hickson A."/>
            <person name="Mathers N."/>
            <person name="Lee C.E."/>
            <person name="Colbourne J.K."/>
            <person name="Biales A."/>
            <person name="Johnston J.S."/>
            <person name="Wellborn G.A."/>
            <person name="Rosendale A.J."/>
            <person name="Cridge A.G."/>
            <person name="Munoz-Torres M.C."/>
            <person name="Bain P.A."/>
            <person name="Manny A.R."/>
            <person name="Major K.M."/>
            <person name="Lambert F.N."/>
            <person name="Vulpe C.D."/>
            <person name="Tuck P."/>
            <person name="Blalock B.J."/>
            <person name="Lin Y.Y."/>
            <person name="Smith M.E."/>
            <person name="Ochoa-Acuna H."/>
            <person name="Chen M.M."/>
            <person name="Childers C.P."/>
            <person name="Qu J."/>
            <person name="Dugan S."/>
            <person name="Lee S.L."/>
            <person name="Chao H."/>
            <person name="Dinh H."/>
            <person name="Han Y."/>
            <person name="Doddapaneni H."/>
            <person name="Worley K.C."/>
            <person name="Muzny D.M."/>
            <person name="Gibbs R.A."/>
            <person name="Richards S."/>
        </authorList>
    </citation>
    <scope>NUCLEOTIDE SEQUENCE</scope>
    <source>
        <strain evidence="7">HAZT.00-mixed</strain>
        <tissue evidence="7">Whole organism</tissue>
    </source>
</reference>
<dbReference type="PROSITE" id="PS50055">
    <property type="entry name" value="TYR_PHOSPHATASE_PTP"/>
    <property type="match status" value="1"/>
</dbReference>
<accession>A0A6A0H026</accession>
<dbReference type="InterPro" id="IPR003595">
    <property type="entry name" value="Tyr_Pase_cat"/>
</dbReference>
<dbReference type="InterPro" id="IPR016130">
    <property type="entry name" value="Tyr_Pase_AS"/>
</dbReference>
<dbReference type="PANTHER" id="PTHR19134:SF449">
    <property type="entry name" value="TYROSINE-PROTEIN PHOSPHATASE 1"/>
    <property type="match status" value="1"/>
</dbReference>
<name>A0A6A0H026_HYAAZ</name>
<feature type="domain" description="Tyrosine-protein phosphatase" evidence="5">
    <location>
        <begin position="34"/>
        <end position="290"/>
    </location>
</feature>
<dbReference type="SMART" id="SM00404">
    <property type="entry name" value="PTPc_motif"/>
    <property type="match status" value="1"/>
</dbReference>
<evidence type="ECO:0000256" key="4">
    <source>
        <dbReference type="ARBA" id="ARBA00051722"/>
    </source>
</evidence>
<dbReference type="OrthoDB" id="5969272at2759"/>